<organism evidence="1">
    <name type="scientific">bioreactor metagenome</name>
    <dbReference type="NCBI Taxonomy" id="1076179"/>
    <lineage>
        <taxon>unclassified sequences</taxon>
        <taxon>metagenomes</taxon>
        <taxon>ecological metagenomes</taxon>
    </lineage>
</organism>
<comment type="caution">
    <text evidence="1">The sequence shown here is derived from an EMBL/GenBank/DDBJ whole genome shotgun (WGS) entry which is preliminary data.</text>
</comment>
<proteinExistence type="predicted"/>
<dbReference type="EMBL" id="VSSQ01006610">
    <property type="protein sequence ID" value="MPM33281.1"/>
    <property type="molecule type" value="Genomic_DNA"/>
</dbReference>
<gene>
    <name evidence="1" type="ORF">SDC9_79851</name>
</gene>
<reference evidence="1" key="1">
    <citation type="submission" date="2019-08" db="EMBL/GenBank/DDBJ databases">
        <authorList>
            <person name="Kucharzyk K."/>
            <person name="Murdoch R.W."/>
            <person name="Higgins S."/>
            <person name="Loffler F."/>
        </authorList>
    </citation>
    <scope>NUCLEOTIDE SEQUENCE</scope>
</reference>
<name>A0A644YZM3_9ZZZZ</name>
<protein>
    <submittedName>
        <fullName evidence="1">Uncharacterized protein</fullName>
    </submittedName>
</protein>
<evidence type="ECO:0000313" key="1">
    <source>
        <dbReference type="EMBL" id="MPM33281.1"/>
    </source>
</evidence>
<accession>A0A644YZM3</accession>
<dbReference type="AlphaFoldDB" id="A0A644YZM3"/>
<sequence>MVLAVALGAENNDNLVLELEEQYSIVLFHYLFNNLKHGHRLQRVVHHMVGFDDGYHEFILAQIESILGCLGQQGGIGGWVYCSQQ</sequence>